<keyword evidence="1" id="KW-1133">Transmembrane helix</keyword>
<dbReference type="Proteomes" id="UP001223144">
    <property type="component" value="Unassembled WGS sequence"/>
</dbReference>
<evidence type="ECO:0008006" key="4">
    <source>
        <dbReference type="Google" id="ProtNLM"/>
    </source>
</evidence>
<dbReference type="RefSeq" id="WP_279927426.1">
    <property type="nucleotide sequence ID" value="NZ_JARWBG010000008.1"/>
</dbReference>
<accession>A0ABT6HK75</accession>
<name>A0ABT6HK75_9ACTN</name>
<sequence length="125" mass="12968">MNGWYLTAGVTAAGVAAVHIVAGGRDVVRPLLAGAINAEPRRTLHAVWHMVSADLVLAAAALIWLALSDRPGGDAMGWLIAAHFVVYAAAFLAVTLAADWSKPLLRLPQWTLLLPVAALTAAGAV</sequence>
<evidence type="ECO:0000313" key="2">
    <source>
        <dbReference type="EMBL" id="MDH2389130.1"/>
    </source>
</evidence>
<organism evidence="2 3">
    <name type="scientific">Streptomyces chengmaiensis</name>
    <dbReference type="NCBI Taxonomy" id="3040919"/>
    <lineage>
        <taxon>Bacteria</taxon>
        <taxon>Bacillati</taxon>
        <taxon>Actinomycetota</taxon>
        <taxon>Actinomycetes</taxon>
        <taxon>Kitasatosporales</taxon>
        <taxon>Streptomycetaceae</taxon>
        <taxon>Streptomyces</taxon>
    </lineage>
</organism>
<keyword evidence="1" id="KW-0812">Transmembrane</keyword>
<feature type="transmembrane region" description="Helical" evidence="1">
    <location>
        <begin position="47"/>
        <end position="67"/>
    </location>
</feature>
<evidence type="ECO:0000313" key="3">
    <source>
        <dbReference type="Proteomes" id="UP001223144"/>
    </source>
</evidence>
<evidence type="ECO:0000256" key="1">
    <source>
        <dbReference type="SAM" id="Phobius"/>
    </source>
</evidence>
<keyword evidence="1" id="KW-0472">Membrane</keyword>
<feature type="transmembrane region" description="Helical" evidence="1">
    <location>
        <begin position="79"/>
        <end position="98"/>
    </location>
</feature>
<comment type="caution">
    <text evidence="2">The sequence shown here is derived from an EMBL/GenBank/DDBJ whole genome shotgun (WGS) entry which is preliminary data.</text>
</comment>
<reference evidence="2 3" key="1">
    <citation type="submission" date="2023-04" db="EMBL/GenBank/DDBJ databases">
        <title>Streptomyces chengmaiensis sp. nov. isolated from the stem of mangrove plant in Hainan.</title>
        <authorList>
            <person name="Huang X."/>
            <person name="Zhou S."/>
            <person name="Chu X."/>
            <person name="Xie Y."/>
            <person name="Lin Y."/>
        </authorList>
    </citation>
    <scope>NUCLEOTIDE SEQUENCE [LARGE SCALE GENOMIC DNA]</scope>
    <source>
        <strain evidence="2 3">HNM0663</strain>
    </source>
</reference>
<gene>
    <name evidence="2" type="ORF">QCN29_10075</name>
</gene>
<protein>
    <recommendedName>
        <fullName evidence="4">DUF423 domain-containing protein</fullName>
    </recommendedName>
</protein>
<proteinExistence type="predicted"/>
<dbReference type="EMBL" id="JARWBG010000008">
    <property type="protein sequence ID" value="MDH2389130.1"/>
    <property type="molecule type" value="Genomic_DNA"/>
</dbReference>
<keyword evidence="3" id="KW-1185">Reference proteome</keyword>